<evidence type="ECO:0000259" key="10">
    <source>
        <dbReference type="PROSITE" id="PS50157"/>
    </source>
</evidence>
<dbReference type="GO" id="GO:0045892">
    <property type="term" value="P:negative regulation of DNA-templated transcription"/>
    <property type="evidence" value="ECO:0007669"/>
    <property type="project" value="UniProtKB-ARBA"/>
</dbReference>
<comment type="subcellular location">
    <subcellularLocation>
        <location evidence="1">Nucleus</location>
    </subcellularLocation>
</comment>
<dbReference type="AlphaFoldDB" id="A0A8J9ZVV3"/>
<dbReference type="PANTHER" id="PTHR24391">
    <property type="entry name" value="HISTONE H4 TRANSCRIPTION FACTOR-RELATED"/>
    <property type="match status" value="1"/>
</dbReference>
<dbReference type="PANTHER" id="PTHR24391:SF18">
    <property type="entry name" value="EG:115C2.6 PROTEIN"/>
    <property type="match status" value="1"/>
</dbReference>
<dbReference type="InterPro" id="IPR036236">
    <property type="entry name" value="Znf_C2H2_sf"/>
</dbReference>
<keyword evidence="4 8" id="KW-0863">Zinc-finger</keyword>
<dbReference type="SMART" id="SM00355">
    <property type="entry name" value="ZnF_C2H2"/>
    <property type="match status" value="10"/>
</dbReference>
<evidence type="ECO:0000256" key="3">
    <source>
        <dbReference type="ARBA" id="ARBA00022737"/>
    </source>
</evidence>
<keyword evidence="3" id="KW-0677">Repeat</keyword>
<feature type="domain" description="C2H2-type" evidence="10">
    <location>
        <begin position="335"/>
        <end position="363"/>
    </location>
</feature>
<dbReference type="Pfam" id="PF00096">
    <property type="entry name" value="zf-C2H2"/>
    <property type="match status" value="3"/>
</dbReference>
<dbReference type="OrthoDB" id="10039931at2759"/>
<organism evidence="11 12">
    <name type="scientific">Branchiostoma lanceolatum</name>
    <name type="common">Common lancelet</name>
    <name type="synonym">Amphioxus lanceolatum</name>
    <dbReference type="NCBI Taxonomy" id="7740"/>
    <lineage>
        <taxon>Eukaryota</taxon>
        <taxon>Metazoa</taxon>
        <taxon>Chordata</taxon>
        <taxon>Cephalochordata</taxon>
        <taxon>Leptocardii</taxon>
        <taxon>Amphioxiformes</taxon>
        <taxon>Branchiostomatidae</taxon>
        <taxon>Branchiostoma</taxon>
    </lineage>
</organism>
<dbReference type="InterPro" id="IPR051574">
    <property type="entry name" value="ZnF_E-box_Homeobox"/>
</dbReference>
<accession>A0A8J9ZVV3</accession>
<evidence type="ECO:0000256" key="1">
    <source>
        <dbReference type="ARBA" id="ARBA00004123"/>
    </source>
</evidence>
<feature type="domain" description="C2H2-type" evidence="10">
    <location>
        <begin position="160"/>
        <end position="189"/>
    </location>
</feature>
<evidence type="ECO:0000256" key="9">
    <source>
        <dbReference type="SAM" id="MobiDB-lite"/>
    </source>
</evidence>
<dbReference type="PROSITE" id="PS50157">
    <property type="entry name" value="ZINC_FINGER_C2H2_2"/>
    <property type="match status" value="6"/>
</dbReference>
<dbReference type="GO" id="GO:0000978">
    <property type="term" value="F:RNA polymerase II cis-regulatory region sequence-specific DNA binding"/>
    <property type="evidence" value="ECO:0007669"/>
    <property type="project" value="TreeGrafter"/>
</dbReference>
<feature type="region of interest" description="Disordered" evidence="9">
    <location>
        <begin position="396"/>
        <end position="462"/>
    </location>
</feature>
<feature type="domain" description="C2H2-type" evidence="10">
    <location>
        <begin position="275"/>
        <end position="302"/>
    </location>
</feature>
<name>A0A8J9ZVV3_BRALA</name>
<keyword evidence="12" id="KW-1185">Reference proteome</keyword>
<dbReference type="EMBL" id="OV696689">
    <property type="protein sequence ID" value="CAH1263064.1"/>
    <property type="molecule type" value="Genomic_DNA"/>
</dbReference>
<evidence type="ECO:0000256" key="6">
    <source>
        <dbReference type="ARBA" id="ARBA00023125"/>
    </source>
</evidence>
<feature type="domain" description="C2H2-type" evidence="10">
    <location>
        <begin position="220"/>
        <end position="247"/>
    </location>
</feature>
<feature type="domain" description="C2H2-type" evidence="10">
    <location>
        <begin position="246"/>
        <end position="274"/>
    </location>
</feature>
<evidence type="ECO:0000256" key="8">
    <source>
        <dbReference type="PROSITE-ProRule" id="PRU00042"/>
    </source>
</evidence>
<dbReference type="GO" id="GO:0000981">
    <property type="term" value="F:DNA-binding transcription factor activity, RNA polymerase II-specific"/>
    <property type="evidence" value="ECO:0007669"/>
    <property type="project" value="TreeGrafter"/>
</dbReference>
<proteinExistence type="predicted"/>
<evidence type="ECO:0000256" key="5">
    <source>
        <dbReference type="ARBA" id="ARBA00022833"/>
    </source>
</evidence>
<evidence type="ECO:0000313" key="11">
    <source>
        <dbReference type="EMBL" id="CAH1263064.1"/>
    </source>
</evidence>
<evidence type="ECO:0000256" key="2">
    <source>
        <dbReference type="ARBA" id="ARBA00022723"/>
    </source>
</evidence>
<keyword evidence="6" id="KW-0238">DNA-binding</keyword>
<feature type="compositionally biased region" description="Pro residues" evidence="9">
    <location>
        <begin position="436"/>
        <end position="445"/>
    </location>
</feature>
<protein>
    <submittedName>
        <fullName evidence="11">HINFP protein</fullName>
    </submittedName>
</protein>
<dbReference type="PROSITE" id="PS00028">
    <property type="entry name" value="ZINC_FINGER_C2H2_1"/>
    <property type="match status" value="7"/>
</dbReference>
<evidence type="ECO:0000313" key="12">
    <source>
        <dbReference type="Proteomes" id="UP000838412"/>
    </source>
</evidence>
<evidence type="ECO:0000256" key="4">
    <source>
        <dbReference type="ARBA" id="ARBA00022771"/>
    </source>
</evidence>
<feature type="domain" description="C2H2-type" evidence="10">
    <location>
        <begin position="303"/>
        <end position="331"/>
    </location>
</feature>
<dbReference type="GO" id="GO:0005634">
    <property type="term" value="C:nucleus"/>
    <property type="evidence" value="ECO:0007669"/>
    <property type="project" value="UniProtKB-SubCell"/>
</dbReference>
<dbReference type="SUPFAM" id="SSF57667">
    <property type="entry name" value="beta-beta-alpha zinc fingers"/>
    <property type="match status" value="3"/>
</dbReference>
<keyword evidence="7" id="KW-0539">Nucleus</keyword>
<dbReference type="Proteomes" id="UP000838412">
    <property type="component" value="Chromosome 4"/>
</dbReference>
<evidence type="ECO:0000256" key="7">
    <source>
        <dbReference type="ARBA" id="ARBA00023242"/>
    </source>
</evidence>
<reference evidence="11" key="1">
    <citation type="submission" date="2022-01" db="EMBL/GenBank/DDBJ databases">
        <authorList>
            <person name="Braso-Vives M."/>
        </authorList>
    </citation>
    <scope>NUCLEOTIDE SEQUENCE</scope>
</reference>
<gene>
    <name evidence="11" type="primary">HINFP</name>
    <name evidence="11" type="ORF">BLAG_LOCUS17875</name>
</gene>
<dbReference type="Gene3D" id="3.30.160.60">
    <property type="entry name" value="Classic Zinc Finger"/>
    <property type="match status" value="4"/>
</dbReference>
<keyword evidence="5" id="KW-0862">Zinc</keyword>
<keyword evidence="2" id="KW-0479">Metal-binding</keyword>
<dbReference type="GO" id="GO:0008270">
    <property type="term" value="F:zinc ion binding"/>
    <property type="evidence" value="ECO:0007669"/>
    <property type="project" value="UniProtKB-KW"/>
</dbReference>
<sequence>MPQQKLSDQPMSLVCEWASCGEVHENVDSFMRHIREHHYPHFLPAQKDRPDTPDEYFCQWVDCGAFAGNFPENLLRHTYYHAHHAKLKWLGMQVARNNQENHCLLDKQNRNYLVDIPDRMQCSWEDCGAIVDNPEHYFRHVEMHAMSSDQPNGPSNMPLVPCKWAGCQSCFKNKFKLKEHMRVHTQEKLFACWICGGLFSNRTKFMDHIKRQAAPEDQSYQCSHCSKRFSTERLLRDHMRHHVNHYKCPHCDMTCPTPSGLRSHIKFRHEEDRPYQCEFCHYKCKTNYDLRRHMDSHSVEKIYQCQHCDYSCKAYNSLRDHLRKDHEGGGAIQRYLCHICQKVYSRGTGLTRHLKTAHKFKWPSGHSRFRYKEHDDGYLRLQTIRYESVELTEMLMKPQSEQESSDVSDRDSVPSPIPHLGKDTPQDGGTESVPSPIHPCIPPPENYHSKGSTTLEEMNREGSLLQNSEVSVTLQDASMSQEGHVGHHAGVVLDPSTIHTDAAHILASVATHQPLGTFSDNHVAVGSNHAVPGLSAPSCGQVEGTAVVPHTQPSELLWHVLPTPGGHEEVSMPQPVSTLTLQTGGAQEVVYSMVEITTDGTMVTTQPGMHIMAGNTHGGHPVGQREEVSLSTLKQTAEEMGIQVIGFD</sequence>
<dbReference type="InterPro" id="IPR013087">
    <property type="entry name" value="Znf_C2H2_type"/>
</dbReference>